<dbReference type="InterPro" id="IPR051681">
    <property type="entry name" value="Ser/Thr_Kinases-Pseudokinases"/>
</dbReference>
<keyword evidence="1" id="KW-0808">Transferase</keyword>
<dbReference type="Proteomes" id="UP000294933">
    <property type="component" value="Unassembled WGS sequence"/>
</dbReference>
<dbReference type="AlphaFoldDB" id="A0A4Y7QGJ8"/>
<evidence type="ECO:0000256" key="3">
    <source>
        <dbReference type="ARBA" id="ARBA00022777"/>
    </source>
</evidence>
<dbReference type="VEuPathDB" id="FungiDB:BD410DRAFT_800316"/>
<proteinExistence type="predicted"/>
<dbReference type="STRING" id="50990.A0A4Y7QGJ8"/>
<evidence type="ECO:0000256" key="1">
    <source>
        <dbReference type="ARBA" id="ARBA00022679"/>
    </source>
</evidence>
<dbReference type="PROSITE" id="PS50011">
    <property type="entry name" value="PROTEIN_KINASE_DOM"/>
    <property type="match status" value="1"/>
</dbReference>
<protein>
    <submittedName>
        <fullName evidence="7">Kinase-like protein</fullName>
    </submittedName>
</protein>
<dbReference type="SUPFAM" id="SSF56112">
    <property type="entry name" value="Protein kinase-like (PK-like)"/>
    <property type="match status" value="1"/>
</dbReference>
<gene>
    <name evidence="7" type="ORF">BD410DRAFT_800316</name>
</gene>
<organism evidence="7 8">
    <name type="scientific">Rickenella mellea</name>
    <dbReference type="NCBI Taxonomy" id="50990"/>
    <lineage>
        <taxon>Eukaryota</taxon>
        <taxon>Fungi</taxon>
        <taxon>Dikarya</taxon>
        <taxon>Basidiomycota</taxon>
        <taxon>Agaricomycotina</taxon>
        <taxon>Agaricomycetes</taxon>
        <taxon>Hymenochaetales</taxon>
        <taxon>Rickenellaceae</taxon>
        <taxon>Rickenella</taxon>
    </lineage>
</organism>
<evidence type="ECO:0000256" key="5">
    <source>
        <dbReference type="SAM" id="MobiDB-lite"/>
    </source>
</evidence>
<dbReference type="InterPro" id="IPR011009">
    <property type="entry name" value="Kinase-like_dom_sf"/>
</dbReference>
<dbReference type="PANTHER" id="PTHR44329:SF288">
    <property type="entry name" value="MITOGEN-ACTIVATED PROTEIN KINASE KINASE KINASE 20"/>
    <property type="match status" value="1"/>
</dbReference>
<dbReference type="GO" id="GO:0004674">
    <property type="term" value="F:protein serine/threonine kinase activity"/>
    <property type="evidence" value="ECO:0007669"/>
    <property type="project" value="TreeGrafter"/>
</dbReference>
<keyword evidence="3 7" id="KW-0418">Kinase</keyword>
<feature type="domain" description="Protein kinase" evidence="6">
    <location>
        <begin position="47"/>
        <end position="318"/>
    </location>
</feature>
<name>A0A4Y7QGJ8_9AGAM</name>
<dbReference type="Gene3D" id="1.10.510.10">
    <property type="entry name" value="Transferase(Phosphotransferase) domain 1"/>
    <property type="match status" value="1"/>
</dbReference>
<dbReference type="EMBL" id="ML170161">
    <property type="protein sequence ID" value="TDL26466.1"/>
    <property type="molecule type" value="Genomic_DNA"/>
</dbReference>
<evidence type="ECO:0000313" key="8">
    <source>
        <dbReference type="Proteomes" id="UP000294933"/>
    </source>
</evidence>
<evidence type="ECO:0000313" key="7">
    <source>
        <dbReference type="EMBL" id="TDL26466.1"/>
    </source>
</evidence>
<feature type="region of interest" description="Disordered" evidence="5">
    <location>
        <begin position="15"/>
        <end position="35"/>
    </location>
</feature>
<evidence type="ECO:0000259" key="6">
    <source>
        <dbReference type="PROSITE" id="PS50011"/>
    </source>
</evidence>
<keyword evidence="8" id="KW-1185">Reference proteome</keyword>
<sequence length="318" mass="36655">MCNCLPDLYLDLHDGQDKSPDVPRSTGSNDSDGTALGCKTDTIGYPIRMSQSPLPVTTGTAIFFMGDLYHQNGNKMMKVILKTLQFNPNLDIQQRNKIQIRLNRERLVWETLCHVNIVPFLGTWTDQVGTTYLVSVFYEQRRILEAAQTMTRDERIDLYMHGRDIAHGDLRPENIVLDNTMNPRILDFGYSKILHGYVGIFTTSNPRQTTTRYTPPEIFYEAENAHEGDRALSRKMCTKKGDVWSFGMVTLPILYGKEPYYTVPFDTLAERFEQPANFIMPKMRDYVTGWDPAWCIMEQCCHQFPNLRPNVMDVVICR</sequence>
<reference evidence="7 8" key="1">
    <citation type="submission" date="2018-06" db="EMBL/GenBank/DDBJ databases">
        <title>A transcriptomic atlas of mushroom development highlights an independent origin of complex multicellularity.</title>
        <authorList>
            <consortium name="DOE Joint Genome Institute"/>
            <person name="Krizsan K."/>
            <person name="Almasi E."/>
            <person name="Merenyi Z."/>
            <person name="Sahu N."/>
            <person name="Viragh M."/>
            <person name="Koszo T."/>
            <person name="Mondo S."/>
            <person name="Kiss B."/>
            <person name="Balint B."/>
            <person name="Kues U."/>
            <person name="Barry K."/>
            <person name="Hegedus J.C."/>
            <person name="Henrissat B."/>
            <person name="Johnson J."/>
            <person name="Lipzen A."/>
            <person name="Ohm R."/>
            <person name="Nagy I."/>
            <person name="Pangilinan J."/>
            <person name="Yan J."/>
            <person name="Xiong Y."/>
            <person name="Grigoriev I.V."/>
            <person name="Hibbett D.S."/>
            <person name="Nagy L.G."/>
        </authorList>
    </citation>
    <scope>NUCLEOTIDE SEQUENCE [LARGE SCALE GENOMIC DNA]</scope>
    <source>
        <strain evidence="7 8">SZMC22713</strain>
    </source>
</reference>
<dbReference type="GO" id="GO:0005524">
    <property type="term" value="F:ATP binding"/>
    <property type="evidence" value="ECO:0007669"/>
    <property type="project" value="UniProtKB-KW"/>
</dbReference>
<evidence type="ECO:0000256" key="2">
    <source>
        <dbReference type="ARBA" id="ARBA00022741"/>
    </source>
</evidence>
<keyword evidence="4" id="KW-0067">ATP-binding</keyword>
<dbReference type="InterPro" id="IPR000719">
    <property type="entry name" value="Prot_kinase_dom"/>
</dbReference>
<dbReference type="OrthoDB" id="4062651at2759"/>
<dbReference type="PANTHER" id="PTHR44329">
    <property type="entry name" value="SERINE/THREONINE-PROTEIN KINASE TNNI3K-RELATED"/>
    <property type="match status" value="1"/>
</dbReference>
<accession>A0A4Y7QGJ8</accession>
<evidence type="ECO:0000256" key="4">
    <source>
        <dbReference type="ARBA" id="ARBA00022840"/>
    </source>
</evidence>
<keyword evidence="2" id="KW-0547">Nucleotide-binding</keyword>
<dbReference type="Pfam" id="PF00069">
    <property type="entry name" value="Pkinase"/>
    <property type="match status" value="1"/>
</dbReference>